<dbReference type="GO" id="GO:0000785">
    <property type="term" value="C:chromatin"/>
    <property type="evidence" value="ECO:0007669"/>
    <property type="project" value="EnsemblFungi"/>
</dbReference>
<feature type="region of interest" description="Disordered" evidence="10">
    <location>
        <begin position="348"/>
        <end position="424"/>
    </location>
</feature>
<sequence length="424" mass="47963">MFSEPVKRIYDSQGAYYFQSSEAIRRLEGAIVKYTDLVESRDVADLEFSGVVGGVVKVLDRLDQLVSETPPIPGPRRYGNMACRDWHEKIEREIPGLLEDLISSHFPSELQCVVELRYYLANSFGSATRLDFGTGHELSFLATVAALDMLGASFDGDQVLYIFDRYYSLVHRLILSYTLEPAGSHGVWGLDDHFHLAYILGSSQWCNRKKLAMEPNDLSDPVLVEQYSRTNIFCKTLNFVFTVKSGAFREHSPMLFDISRSVRTWAKVRKGLWKMYKDEVLNKFPVIQHFWFGTGFYPWVDYKNGKPLPNYENSPDIDETNDLKTQTQANMDGTRAVESRFLSPGNETFVRRPQLPQDSGVGTMRSSTPESRLMNVTTRSTRSTAGPGQGRMGPPTSMGIVQTRMPSSTTSQAHASRLMNTPRQ</sequence>
<evidence type="ECO:0000313" key="12">
    <source>
        <dbReference type="Proteomes" id="UP000054886"/>
    </source>
</evidence>
<dbReference type="InterPro" id="IPR037218">
    <property type="entry name" value="PTPA_sf"/>
</dbReference>
<comment type="caution">
    <text evidence="11">The sequence shown here is derived from an EMBL/GenBank/DDBJ whole genome shotgun (WGS) entry which is preliminary data.</text>
</comment>
<dbReference type="GO" id="GO:0007052">
    <property type="term" value="P:mitotic spindle organization"/>
    <property type="evidence" value="ECO:0007669"/>
    <property type="project" value="EnsemblFungi"/>
</dbReference>
<dbReference type="GO" id="GO:0008160">
    <property type="term" value="F:protein tyrosine phosphatase activator activity"/>
    <property type="evidence" value="ECO:0007669"/>
    <property type="project" value="TreeGrafter"/>
</dbReference>
<dbReference type="EMBL" id="LLZZ01000116">
    <property type="protein sequence ID" value="KTB04686.1"/>
    <property type="molecule type" value="Genomic_DNA"/>
</dbReference>
<organism evidence="11 12">
    <name type="scientific">Candida glabrata</name>
    <name type="common">Yeast</name>
    <name type="synonym">Torulopsis glabrata</name>
    <dbReference type="NCBI Taxonomy" id="5478"/>
    <lineage>
        <taxon>Eukaryota</taxon>
        <taxon>Fungi</taxon>
        <taxon>Dikarya</taxon>
        <taxon>Ascomycota</taxon>
        <taxon>Saccharomycotina</taxon>
        <taxon>Saccharomycetes</taxon>
        <taxon>Saccharomycetales</taxon>
        <taxon>Saccharomycetaceae</taxon>
        <taxon>Nakaseomyces</taxon>
    </lineage>
</organism>
<dbReference type="GO" id="GO:0005737">
    <property type="term" value="C:cytoplasm"/>
    <property type="evidence" value="ECO:0007669"/>
    <property type="project" value="UniProtKB-SubCell"/>
</dbReference>
<dbReference type="GO" id="GO:0000082">
    <property type="term" value="P:G1/S transition of mitotic cell cycle"/>
    <property type="evidence" value="ECO:0007669"/>
    <property type="project" value="EnsemblFungi"/>
</dbReference>
<comment type="similarity">
    <text evidence="4 9">Belongs to the PTPA-type PPIase family.</text>
</comment>
<comment type="catalytic activity">
    <reaction evidence="1 9">
        <text>[protein]-peptidylproline (omega=180) = [protein]-peptidylproline (omega=0)</text>
        <dbReference type="Rhea" id="RHEA:16237"/>
        <dbReference type="Rhea" id="RHEA-COMP:10747"/>
        <dbReference type="Rhea" id="RHEA-COMP:10748"/>
        <dbReference type="ChEBI" id="CHEBI:83833"/>
        <dbReference type="ChEBI" id="CHEBI:83834"/>
        <dbReference type="EC" id="5.2.1.8"/>
    </reaction>
</comment>
<keyword evidence="5 9" id="KW-0963">Cytoplasm</keyword>
<keyword evidence="8" id="KW-0539">Nucleus</keyword>
<evidence type="ECO:0000313" key="11">
    <source>
        <dbReference type="EMBL" id="KTB04686.1"/>
    </source>
</evidence>
<evidence type="ECO:0000256" key="6">
    <source>
        <dbReference type="ARBA" id="ARBA00023110"/>
    </source>
</evidence>
<comment type="function">
    <text evidence="9">PPIases accelerate the folding of proteins. It catalyzes the cis-trans isomerization of proline imidic peptide bonds in oligopeptides.</text>
</comment>
<dbReference type="PANTHER" id="PTHR10012:SF3">
    <property type="entry name" value="SERINE_THREONINE-PROTEIN PHOSPHATASE 2A ACTIVATOR 1"/>
    <property type="match status" value="1"/>
</dbReference>
<proteinExistence type="inferred from homology"/>
<dbReference type="PIRSF" id="PIRSF016325">
    <property type="entry name" value="Phstyr_phstse_ac"/>
    <property type="match status" value="1"/>
</dbReference>
<dbReference type="FunFam" id="1.20.120.1150:FF:000002">
    <property type="entry name" value="Serine/threonine-protein phosphatase 2A activator"/>
    <property type="match status" value="1"/>
</dbReference>
<dbReference type="GO" id="GO:0006357">
    <property type="term" value="P:regulation of transcription by RNA polymerase II"/>
    <property type="evidence" value="ECO:0007669"/>
    <property type="project" value="EnsemblFungi"/>
</dbReference>
<feature type="compositionally biased region" description="Polar residues" evidence="10">
    <location>
        <begin position="364"/>
        <end position="386"/>
    </location>
</feature>
<evidence type="ECO:0000256" key="9">
    <source>
        <dbReference type="RuleBase" id="RU361210"/>
    </source>
</evidence>
<comment type="subcellular location">
    <subcellularLocation>
        <location evidence="3 9">Cytoplasm</location>
    </subcellularLocation>
    <subcellularLocation>
        <location evidence="2">Nucleus</location>
    </subcellularLocation>
</comment>
<evidence type="ECO:0000256" key="1">
    <source>
        <dbReference type="ARBA" id="ARBA00000971"/>
    </source>
</evidence>
<evidence type="ECO:0000256" key="3">
    <source>
        <dbReference type="ARBA" id="ARBA00004496"/>
    </source>
</evidence>
<dbReference type="SUPFAM" id="SSF140984">
    <property type="entry name" value="PTPA-like"/>
    <property type="match status" value="1"/>
</dbReference>
<dbReference type="VEuPathDB" id="FungiDB:GWK60_H06589"/>
<name>A0A0W0CZ41_CANGB</name>
<dbReference type="AlphaFoldDB" id="A0A0W0CZ41"/>
<dbReference type="VEuPathDB" id="FungiDB:B1J91_H06655g"/>
<dbReference type="CDD" id="cd04087">
    <property type="entry name" value="PTPA"/>
    <property type="match status" value="1"/>
</dbReference>
<feature type="compositionally biased region" description="Polar residues" evidence="10">
    <location>
        <begin position="404"/>
        <end position="424"/>
    </location>
</feature>
<dbReference type="GO" id="GO:0006281">
    <property type="term" value="P:DNA repair"/>
    <property type="evidence" value="ECO:0007669"/>
    <property type="project" value="EnsemblFungi"/>
</dbReference>
<evidence type="ECO:0000256" key="2">
    <source>
        <dbReference type="ARBA" id="ARBA00004123"/>
    </source>
</evidence>
<evidence type="ECO:0000256" key="7">
    <source>
        <dbReference type="ARBA" id="ARBA00023235"/>
    </source>
</evidence>
<dbReference type="VEuPathDB" id="FungiDB:GVI51_H06523"/>
<dbReference type="InterPro" id="IPR004327">
    <property type="entry name" value="Phstyr_phstse_ac"/>
</dbReference>
<dbReference type="EC" id="5.2.1.8" evidence="9"/>
<dbReference type="GO" id="GO:0006914">
    <property type="term" value="P:autophagy"/>
    <property type="evidence" value="ECO:0007669"/>
    <property type="project" value="EnsemblFungi"/>
</dbReference>
<reference evidence="11 12" key="1">
    <citation type="submission" date="2015-10" db="EMBL/GenBank/DDBJ databases">
        <title>Draft genomes sequences of Candida glabrata isolates 1A, 1B, 2A, 2B, 3A and 3B.</title>
        <authorList>
            <person name="Haavelsrud O.E."/>
            <person name="Gaustad P."/>
        </authorList>
    </citation>
    <scope>NUCLEOTIDE SEQUENCE [LARGE SCALE GENOMIC DNA]</scope>
    <source>
        <strain evidence="11">910700640</strain>
    </source>
</reference>
<dbReference type="VEuPathDB" id="FungiDB:CAGL0H06655g"/>
<dbReference type="GO" id="GO:0005634">
    <property type="term" value="C:nucleus"/>
    <property type="evidence" value="ECO:0007669"/>
    <property type="project" value="UniProtKB-SubCell"/>
</dbReference>
<dbReference type="GO" id="GO:0003755">
    <property type="term" value="F:peptidyl-prolyl cis-trans isomerase activity"/>
    <property type="evidence" value="ECO:0007669"/>
    <property type="project" value="UniProtKB-KW"/>
</dbReference>
<keyword evidence="7 9" id="KW-0413">Isomerase</keyword>
<dbReference type="InterPro" id="IPR043170">
    <property type="entry name" value="PTPA_C_lid"/>
</dbReference>
<evidence type="ECO:0000256" key="8">
    <source>
        <dbReference type="ARBA" id="ARBA00023242"/>
    </source>
</evidence>
<evidence type="ECO:0000256" key="10">
    <source>
        <dbReference type="SAM" id="MobiDB-lite"/>
    </source>
</evidence>
<dbReference type="Pfam" id="PF03095">
    <property type="entry name" value="PTPA"/>
    <property type="match status" value="1"/>
</dbReference>
<gene>
    <name evidence="11" type="ORF">AO440_002177</name>
</gene>
<dbReference type="PANTHER" id="PTHR10012">
    <property type="entry name" value="SERINE/THREONINE-PROTEIN PHOSPHATASE 2A REGULATORY SUBUNIT B"/>
    <property type="match status" value="1"/>
</dbReference>
<protein>
    <recommendedName>
        <fullName evidence="9">Serine/threonine-protein phosphatase 2A activator</fullName>
        <ecNumber evidence="9">5.2.1.8</ecNumber>
    </recommendedName>
    <alternativeName>
        <fullName evidence="9">Phosphotyrosyl phosphatase activator</fullName>
    </alternativeName>
</protein>
<dbReference type="Gene3D" id="1.20.120.1150">
    <property type="match status" value="1"/>
</dbReference>
<evidence type="ECO:0000256" key="4">
    <source>
        <dbReference type="ARBA" id="ARBA00011019"/>
    </source>
</evidence>
<dbReference type="Proteomes" id="UP000054886">
    <property type="component" value="Unassembled WGS sequence"/>
</dbReference>
<accession>A0A0W0CZ41</accession>
<dbReference type="GO" id="GO:0000159">
    <property type="term" value="C:protein phosphatase type 2A complex"/>
    <property type="evidence" value="ECO:0007669"/>
    <property type="project" value="EnsemblFungi"/>
</dbReference>
<keyword evidence="6 9" id="KW-0697">Rotamase</keyword>
<evidence type="ECO:0000256" key="5">
    <source>
        <dbReference type="ARBA" id="ARBA00022490"/>
    </source>
</evidence>